<gene>
    <name evidence="5" type="ORF">EGN73_17390</name>
</gene>
<sequence length="802" mass="91221">MKKIYSIIYPIMALMLAFGTNAVAQQGNISGRVLDSGTKNPVPFAYVFLFDHDSEKEVAKTFSDENGRFFLERVPFGKFDLKLTEVGHEHLFVQGIELNEDKQRLELGNISMQNPGRQLSEVMVSASIGITEISPQKTVFSAKDLPVAQGGTAGDILKLMPSVGMGGPPGIPRDVRYRGLEKSYTLVLINGRNSGIQGNSRETLINQIPATAVERIEIISNPGPQYDADGISGIVNIILKKDAQFGTHGNIGAFYDNRGGYNLSASLSHKVGNVDLYTHFDRNQFFFRDNSLMVETEEQIQYREGEINGFRKVDATEYRDLLSQNFKTGAKFYPTKRSVIGAEYLYGSQWENRIKNTDTRNLRADESFNNRTLRVEDRIEDLAFHQFGLDYLLNFKNSGYLEVFGNYVYSPQIKERDQIDQRVSESGEHLNNQPSIQRNNESFNDNNFFFQAMVFKPISKNLNFRSGYKLFNRSRNSAQLIERFDYVENIFLPESDGRNNFDYHETIHSIFVNNEFNLNKLRAEIGYRHEYVNYASLATLTDDEVVSSYHMPLPTINAFYNIDTTQFVKFSFGRRIRRPNMNQLNPFEDNSDPSKIKAGNPDLLPEFAWAYEIGYMKNFKLLNIGTNLFRRDLTNVIQKVITDVEPGVVMERDENIGEAYIQGIEILAAIQPLKWLNINTNYSRFASAIKGEDQDGALQDQFAWSFKFIGDLVFDKPGIFIQAAYNAVGPKIAFDRTENTIAFWDFAASKSLFKGRSSLNVRLVDAFATNRKIRTETTAAQVRNRVQEAPGRLVSVGLNYSF</sequence>
<dbReference type="PANTHER" id="PTHR30069">
    <property type="entry name" value="TONB-DEPENDENT OUTER MEMBRANE RECEPTOR"/>
    <property type="match status" value="1"/>
</dbReference>
<evidence type="ECO:0000259" key="3">
    <source>
        <dbReference type="Pfam" id="PF07715"/>
    </source>
</evidence>
<protein>
    <submittedName>
        <fullName evidence="5">TonB-dependent receptor</fullName>
    </submittedName>
</protein>
<dbReference type="Pfam" id="PF13620">
    <property type="entry name" value="CarboxypepD_reg"/>
    <property type="match status" value="1"/>
</dbReference>
<evidence type="ECO:0000256" key="2">
    <source>
        <dbReference type="SAM" id="SignalP"/>
    </source>
</evidence>
<dbReference type="EMBL" id="RPHB01000008">
    <property type="protein sequence ID" value="MBW3469576.1"/>
    <property type="molecule type" value="Genomic_DNA"/>
</dbReference>
<accession>A0A951J183</accession>
<evidence type="ECO:0000313" key="5">
    <source>
        <dbReference type="EMBL" id="MBW3469576.1"/>
    </source>
</evidence>
<evidence type="ECO:0000256" key="1">
    <source>
        <dbReference type="ARBA" id="ARBA00022729"/>
    </source>
</evidence>
<feature type="domain" description="Outer membrane protein beta-barrel" evidence="4">
    <location>
        <begin position="406"/>
        <end position="800"/>
    </location>
</feature>
<feature type="domain" description="TonB-dependent receptor plug" evidence="3">
    <location>
        <begin position="136"/>
        <end position="234"/>
    </location>
</feature>
<proteinExistence type="predicted"/>
<feature type="signal peptide" evidence="2">
    <location>
        <begin position="1"/>
        <end position="24"/>
    </location>
</feature>
<dbReference type="PANTHER" id="PTHR30069:SF29">
    <property type="entry name" value="HEMOGLOBIN AND HEMOGLOBIN-HAPTOGLOBIN-BINDING PROTEIN 1-RELATED"/>
    <property type="match status" value="1"/>
</dbReference>
<organism evidence="5 6">
    <name type="scientific">Arthrospiribacter ruber</name>
    <dbReference type="NCBI Taxonomy" id="2487934"/>
    <lineage>
        <taxon>Bacteria</taxon>
        <taxon>Pseudomonadati</taxon>
        <taxon>Bacteroidota</taxon>
        <taxon>Cytophagia</taxon>
        <taxon>Cytophagales</taxon>
        <taxon>Cyclobacteriaceae</taxon>
        <taxon>Arthrospiribacter</taxon>
    </lineage>
</organism>
<dbReference type="Proteomes" id="UP000727490">
    <property type="component" value="Unassembled WGS sequence"/>
</dbReference>
<dbReference type="GO" id="GO:0015344">
    <property type="term" value="F:siderophore uptake transmembrane transporter activity"/>
    <property type="evidence" value="ECO:0007669"/>
    <property type="project" value="TreeGrafter"/>
</dbReference>
<dbReference type="InterPro" id="IPR041700">
    <property type="entry name" value="OMP_b-brl_3"/>
</dbReference>
<dbReference type="Pfam" id="PF14905">
    <property type="entry name" value="OMP_b-brl_3"/>
    <property type="match status" value="1"/>
</dbReference>
<keyword evidence="1 2" id="KW-0732">Signal</keyword>
<dbReference type="GO" id="GO:0044718">
    <property type="term" value="P:siderophore transmembrane transport"/>
    <property type="evidence" value="ECO:0007669"/>
    <property type="project" value="TreeGrafter"/>
</dbReference>
<dbReference type="RefSeq" id="WP_219292785.1">
    <property type="nucleotide sequence ID" value="NZ_RPHB01000008.1"/>
</dbReference>
<dbReference type="InterPro" id="IPR012910">
    <property type="entry name" value="Plug_dom"/>
</dbReference>
<dbReference type="Pfam" id="PF07715">
    <property type="entry name" value="Plug"/>
    <property type="match status" value="1"/>
</dbReference>
<keyword evidence="5" id="KW-0675">Receptor</keyword>
<evidence type="ECO:0000313" key="6">
    <source>
        <dbReference type="Proteomes" id="UP000727490"/>
    </source>
</evidence>
<keyword evidence="6" id="KW-1185">Reference proteome</keyword>
<name>A0A951J183_9BACT</name>
<feature type="chain" id="PRO_5036969615" evidence="2">
    <location>
        <begin position="25"/>
        <end position="802"/>
    </location>
</feature>
<dbReference type="AlphaFoldDB" id="A0A951J183"/>
<evidence type="ECO:0000259" key="4">
    <source>
        <dbReference type="Pfam" id="PF14905"/>
    </source>
</evidence>
<comment type="caution">
    <text evidence="5">The sequence shown here is derived from an EMBL/GenBank/DDBJ whole genome shotgun (WGS) entry which is preliminary data.</text>
</comment>
<dbReference type="InterPro" id="IPR039426">
    <property type="entry name" value="TonB-dep_rcpt-like"/>
</dbReference>
<reference evidence="5 6" key="1">
    <citation type="journal article" date="2020" name="Syst. Appl. Microbiol.">
        <title>Arthrospiribacter ruber gen. nov., sp. nov., a novel bacterium isolated from Arthrospira cultures.</title>
        <authorList>
            <person name="Waleron M."/>
            <person name="Misztak A."/>
            <person name="Waleron M.M."/>
            <person name="Furmaniak M."/>
            <person name="Mrozik A."/>
            <person name="Waleron K."/>
        </authorList>
    </citation>
    <scope>NUCLEOTIDE SEQUENCE [LARGE SCALE GENOMIC DNA]</scope>
    <source>
        <strain evidence="5 6">DPMB0001</strain>
    </source>
</reference>